<name>A0ABS6D4T7_9FIRM</name>
<comment type="caution">
    <text evidence="2">The sequence shown here is derived from an EMBL/GenBank/DDBJ whole genome shotgun (WGS) entry which is preliminary data.</text>
</comment>
<keyword evidence="3" id="KW-1185">Reference proteome</keyword>
<keyword evidence="1" id="KW-1133">Transmembrane helix</keyword>
<sequence>MQELEKMINIYHTGFIVCLVLACVFFAVSVLLFFKFNIRRIIDMKTGRGAKRTIQKMEEINARTGKLRQDMVSHTPSVLRPEDRIAYPVTAPNLDVQAEAASRNGGAAGNSVGSAAPGMVSGQYSGQISGQSAQSQVTEKLLDDGSQETTVLNQSGETTVLSQNILDQAVQPEIKLPGPFKIIKEVMWVHTEEVL</sequence>
<proteinExistence type="predicted"/>
<evidence type="ECO:0000313" key="2">
    <source>
        <dbReference type="EMBL" id="MBU3876594.1"/>
    </source>
</evidence>
<accession>A0ABS6D4T7</accession>
<feature type="transmembrane region" description="Helical" evidence="1">
    <location>
        <begin position="12"/>
        <end position="34"/>
    </location>
</feature>
<reference evidence="2 3" key="1">
    <citation type="submission" date="2021-06" db="EMBL/GenBank/DDBJ databases">
        <title>Faecalicatena sp. nov. isolated from porcine feces.</title>
        <authorList>
            <person name="Oh B.S."/>
            <person name="Lee J.H."/>
        </authorList>
    </citation>
    <scope>NUCLEOTIDE SEQUENCE [LARGE SCALE GENOMIC DNA]</scope>
    <source>
        <strain evidence="2 3">AGMB00832</strain>
    </source>
</reference>
<keyword evidence="1" id="KW-0472">Membrane</keyword>
<evidence type="ECO:0000256" key="1">
    <source>
        <dbReference type="SAM" id="Phobius"/>
    </source>
</evidence>
<dbReference type="EMBL" id="JABACJ020000011">
    <property type="protein sequence ID" value="MBU3876594.1"/>
    <property type="molecule type" value="Genomic_DNA"/>
</dbReference>
<dbReference type="Proteomes" id="UP000723714">
    <property type="component" value="Unassembled WGS sequence"/>
</dbReference>
<keyword evidence="1" id="KW-0812">Transmembrane</keyword>
<dbReference type="PROSITE" id="PS51257">
    <property type="entry name" value="PROKAR_LIPOPROTEIN"/>
    <property type="match status" value="1"/>
</dbReference>
<protein>
    <submittedName>
        <fullName evidence="2">Uncharacterized protein</fullName>
    </submittedName>
</protein>
<organism evidence="2 3">
    <name type="scientific">Faecalicatena faecalis</name>
    <dbReference type="NCBI Taxonomy" id="2726362"/>
    <lineage>
        <taxon>Bacteria</taxon>
        <taxon>Bacillati</taxon>
        <taxon>Bacillota</taxon>
        <taxon>Clostridia</taxon>
        <taxon>Lachnospirales</taxon>
        <taxon>Lachnospiraceae</taxon>
        <taxon>Faecalicatena</taxon>
    </lineage>
</organism>
<dbReference type="RefSeq" id="WP_216242070.1">
    <property type="nucleotide sequence ID" value="NZ_JABACJ020000011.1"/>
</dbReference>
<evidence type="ECO:0000313" key="3">
    <source>
        <dbReference type="Proteomes" id="UP000723714"/>
    </source>
</evidence>
<gene>
    <name evidence="2" type="ORF">HGO97_012350</name>
</gene>